<organism evidence="1 2">
    <name type="scientific">Pichia angusta</name>
    <name type="common">Yeast</name>
    <name type="synonym">Hansenula polymorpha</name>
    <dbReference type="NCBI Taxonomy" id="870730"/>
    <lineage>
        <taxon>Eukaryota</taxon>
        <taxon>Fungi</taxon>
        <taxon>Dikarya</taxon>
        <taxon>Ascomycota</taxon>
        <taxon>Saccharomycotina</taxon>
        <taxon>Pichiomycetes</taxon>
        <taxon>Pichiales</taxon>
        <taxon>Pichiaceae</taxon>
        <taxon>Ogataea</taxon>
    </lineage>
</organism>
<keyword evidence="2" id="KW-1185">Reference proteome</keyword>
<evidence type="ECO:0008006" key="3">
    <source>
        <dbReference type="Google" id="ProtNLM"/>
    </source>
</evidence>
<gene>
    <name evidence="1" type="ORF">KL940_003006</name>
</gene>
<evidence type="ECO:0000313" key="2">
    <source>
        <dbReference type="Proteomes" id="UP001197328"/>
    </source>
</evidence>
<comment type="caution">
    <text evidence="1">The sequence shown here is derived from an EMBL/GenBank/DDBJ whole genome shotgun (WGS) entry which is preliminary data.</text>
</comment>
<reference evidence="1 2" key="1">
    <citation type="journal article" date="2021" name="G3 (Bethesda)">
        <title>Genomic diversity, chromosomal rearrangements, and interspecies hybridization in the ogataea polymorpha species complex.</title>
        <authorList>
            <person name="Hanson S.J."/>
            <person name="Cinneide E.O."/>
            <person name="Salzberg L.I."/>
            <person name="Wolfe K.H."/>
            <person name="McGowan J."/>
            <person name="Fitzpatrick D.A."/>
            <person name="Matlin K."/>
        </authorList>
    </citation>
    <scope>NUCLEOTIDE SEQUENCE [LARGE SCALE GENOMIC DNA]</scope>
    <source>
        <strain evidence="1">51-138</strain>
    </source>
</reference>
<evidence type="ECO:0000313" key="1">
    <source>
        <dbReference type="EMBL" id="KAG7849324.1"/>
    </source>
</evidence>
<protein>
    <recommendedName>
        <fullName evidence="3">Aspartate/glutamate racemase family protein</fullName>
    </recommendedName>
</protein>
<dbReference type="NCBIfam" id="NF005679">
    <property type="entry name" value="PRK07475.1"/>
    <property type="match status" value="1"/>
</dbReference>
<dbReference type="EMBL" id="JAHLVD010000007">
    <property type="protein sequence ID" value="KAG7849324.1"/>
    <property type="molecule type" value="Genomic_DNA"/>
</dbReference>
<accession>A0ABQ7RWH2</accession>
<dbReference type="Proteomes" id="UP001197328">
    <property type="component" value="Unassembled WGS sequence"/>
</dbReference>
<name>A0ABQ7RWH2_PICAN</name>
<proteinExistence type="predicted"/>
<sequence length="296" mass="32702">MIISPTVSYLKNSGGSSRRTDHKYDGIWTWPKIMSTYPPRKELAPLGALCLDYTDDIHRPPGDPLNELSYQFPVIHEMVKDATVWNVVKKDEYSDETLQNYIDACNRLQQRGAVGVITSCGFLAQVQNRLAAAVEIPVATSSLIQVPFVSMVMGPSKLIGVLTFDAEVLGKAHFKGLGISEELQSRIVVKGCPVGGVLRGMIIEGDPYVHDDLEKEMVGIAKELVGENPSIGAIVLECTQMPPFARAVQKATGLPVYDAITMIDWFYSGLVSRIIPEDGRKQDGLRRRRRSAKELK</sequence>